<protein>
    <recommendedName>
        <fullName evidence="6">CBM6 domain-containing protein</fullName>
    </recommendedName>
</protein>
<evidence type="ECO:0000259" key="6">
    <source>
        <dbReference type="PROSITE" id="PS51175"/>
    </source>
</evidence>
<dbReference type="GO" id="GO:0042597">
    <property type="term" value="C:periplasmic space"/>
    <property type="evidence" value="ECO:0007669"/>
    <property type="project" value="UniProtKB-SubCell"/>
</dbReference>
<evidence type="ECO:0000256" key="5">
    <source>
        <dbReference type="ARBA" id="ARBA00023239"/>
    </source>
</evidence>
<dbReference type="Pfam" id="PF02018">
    <property type="entry name" value="CBM_4_9"/>
    <property type="match status" value="1"/>
</dbReference>
<dbReference type="InterPro" id="IPR008929">
    <property type="entry name" value="Chondroitin_lyas"/>
</dbReference>
<dbReference type="GO" id="GO:0016798">
    <property type="term" value="F:hydrolase activity, acting on glycosyl bonds"/>
    <property type="evidence" value="ECO:0007669"/>
    <property type="project" value="InterPro"/>
</dbReference>
<dbReference type="InterPro" id="IPR012480">
    <property type="entry name" value="Hepar_II_III_C"/>
</dbReference>
<sequence length="1264" mass="132105">MGGFLMKRSIPVEYRFVRLMLVLLLAVGLTIPVVSFPRAGEAGEAAKTTVANPGFETGNPPSNWSVFGGTWGTQQTISTARSIDGTKSLKIDDGSATAAYGMVSDKMAAHPFSVYEAYASVYAESGGGQLYVEFWDDTNARLGYAIGSTPTAGEWHYVKASGQAPAGTTKVSVMMYSAKGNVGAVYFDAVSMRRIDEVGTVANASFESADASNMPADWTAAYGTGAASVSSDDAHGGTKSLKIIDGSATANYGVRSVKLPASAGSKYEASAWVRSVSGTAQLYLEFWRSSVNHASDTRVGAFFASSGSTGWTSLTVSGTAPAGTDYLVVMPYSHAANTGTSYFDDVTAKQTYDPPSKPFSPIVTGHPRLYFTASEVPALRAKATDTSPGPYGESYAATWQKVKAQADAYMAESSFSVNYAGGVTVSYPLPPVQPKPHENPPGYTSGHYPFWSAVGSNIQTRLETLALAYVVTNDAAYGNKAKQYALSVADWDVWSDPAYPCLGGGSGFSCLDSSYLMRGVAAAYDMVYDLLSAAERDKLLDAMYEKGIRPSKKDLETFVDQNIYYAVSGAVATAAAAGLGERESYDVYIDKAYKIHLDYLDRLQSSGETEGFLYTGVALNSIFAADDFIRRVTGVGDAFAHPFIADRLSKWLVYFNGPQGTGNANFSDSDTAGNIATPALILARNGDGLAGWYAKEQLSDSGAFGRFVYLNDAGGYTDPDAAGLPKSAQFADIGYQAFRTGWSAIDQLLAFYSDNSDFGHNHKDDNSFILNAGGEWLLTDPGYNDTSTAATTEFTTGTVGHNAMLVNGAGQSSKAGGAAVGFFASPVFDLGVGDATGSYATTPDVSQWKRRVISVKGDYHLIVDNVSLASAGTPEMLFHTDKGGTIASGGTPLAVGAALPSSFTIEKAKASVAVQTLRPASATRVHAQYAGAEKFGTYASVKPSSAVTQESFVTLLRPKVHREGVIEAETLLPATASGGRPAGAGMYKFYRVATYAANGANDFVTFSFDVPSAGSYDVRLGFVKTGASGTVKAELDGVQLQTGIDLYDTYYDTLELAFANRTLAAGTHTLKLTSTGKNAASAGYTMALDYIRLNPAGTAIDKAVPYPVSTAVNGMATGVVVTLPAASDQLFVNPTNAAVTSAGNLTIACSATQCMARKPAAGGYDRYAAVNTSVSGASLTDGAQVLVSAPAGSGIALGRTSATAWTGTVTLTSPGSPQLYAPSVASVKVDGVALAPSQYAYDASTKLLTLNALSAATHSIEVGL</sequence>
<dbReference type="PANTHER" id="PTHR39210:SF1">
    <property type="entry name" value="HEPARIN-SULFATE LYASE"/>
    <property type="match status" value="1"/>
</dbReference>
<evidence type="ECO:0000256" key="3">
    <source>
        <dbReference type="ARBA" id="ARBA00022764"/>
    </source>
</evidence>
<dbReference type="InterPro" id="IPR008979">
    <property type="entry name" value="Galactose-bd-like_sf"/>
</dbReference>
<dbReference type="SUPFAM" id="SSF49785">
    <property type="entry name" value="Galactose-binding domain-like"/>
    <property type="match status" value="3"/>
</dbReference>
<dbReference type="InterPro" id="IPR005084">
    <property type="entry name" value="CBM6"/>
</dbReference>
<dbReference type="PROSITE" id="PS50890">
    <property type="entry name" value="PUA"/>
    <property type="match status" value="1"/>
</dbReference>
<evidence type="ECO:0000256" key="1">
    <source>
        <dbReference type="ARBA" id="ARBA00004418"/>
    </source>
</evidence>
<accession>A0A2V5KAI0</accession>
<dbReference type="Pfam" id="PF07940">
    <property type="entry name" value="Hepar_II_III_C"/>
    <property type="match status" value="1"/>
</dbReference>
<dbReference type="SUPFAM" id="SSF48230">
    <property type="entry name" value="Chondroitin AC/alginate lyase"/>
    <property type="match status" value="1"/>
</dbReference>
<dbReference type="InterPro" id="IPR003305">
    <property type="entry name" value="CenC_carb-bd"/>
</dbReference>
<dbReference type="EMBL" id="QJVJ01000004">
    <property type="protein sequence ID" value="PYI55094.1"/>
    <property type="molecule type" value="Genomic_DNA"/>
</dbReference>
<reference evidence="7 8" key="1">
    <citation type="submission" date="2018-05" db="EMBL/GenBank/DDBJ databases">
        <title>Paenibacillus flagellatus sp. nov., isolated from selenium mineral soil.</title>
        <authorList>
            <person name="Dai X."/>
        </authorList>
    </citation>
    <scope>NUCLEOTIDE SEQUENCE [LARGE SCALE GENOMIC DNA]</scope>
    <source>
        <strain evidence="7 8">DXL2</strain>
    </source>
</reference>
<keyword evidence="2" id="KW-0732">Signal</keyword>
<dbReference type="CDD" id="cd02795">
    <property type="entry name" value="CBM6-CBM35-CBM36_like"/>
    <property type="match status" value="1"/>
</dbReference>
<dbReference type="GO" id="GO:0030246">
    <property type="term" value="F:carbohydrate binding"/>
    <property type="evidence" value="ECO:0007669"/>
    <property type="project" value="InterPro"/>
</dbReference>
<dbReference type="Pfam" id="PF16332">
    <property type="entry name" value="DUF4962"/>
    <property type="match status" value="1"/>
</dbReference>
<dbReference type="GO" id="GO:0016829">
    <property type="term" value="F:lyase activity"/>
    <property type="evidence" value="ECO:0007669"/>
    <property type="project" value="UniProtKB-KW"/>
</dbReference>
<keyword evidence="8" id="KW-1185">Reference proteome</keyword>
<proteinExistence type="predicted"/>
<comment type="caution">
    <text evidence="7">The sequence shown here is derived from an EMBL/GenBank/DDBJ whole genome shotgun (WGS) entry which is preliminary data.</text>
</comment>
<evidence type="ECO:0000256" key="4">
    <source>
        <dbReference type="ARBA" id="ARBA00022801"/>
    </source>
</evidence>
<evidence type="ECO:0000313" key="8">
    <source>
        <dbReference type="Proteomes" id="UP000247476"/>
    </source>
</evidence>
<feature type="domain" description="CBM6" evidence="6">
    <location>
        <begin position="964"/>
        <end position="1094"/>
    </location>
</feature>
<dbReference type="Gene3D" id="2.70.98.70">
    <property type="match status" value="1"/>
</dbReference>
<keyword evidence="4" id="KW-0378">Hydrolase</keyword>
<dbReference type="PROSITE" id="PS51175">
    <property type="entry name" value="CBM6"/>
    <property type="match status" value="1"/>
</dbReference>
<dbReference type="AlphaFoldDB" id="A0A2V5KAI0"/>
<dbReference type="PANTHER" id="PTHR39210">
    <property type="entry name" value="HEPARIN-SULFATE LYASE"/>
    <property type="match status" value="1"/>
</dbReference>
<dbReference type="Gene3D" id="2.60.120.260">
    <property type="entry name" value="Galactose-binding domain-like"/>
    <property type="match status" value="3"/>
</dbReference>
<dbReference type="InterPro" id="IPR032518">
    <property type="entry name" value="HepII_N"/>
</dbReference>
<organism evidence="7 8">
    <name type="scientific">Paenibacillus flagellatus</name>
    <dbReference type="NCBI Taxonomy" id="2211139"/>
    <lineage>
        <taxon>Bacteria</taxon>
        <taxon>Bacillati</taxon>
        <taxon>Bacillota</taxon>
        <taxon>Bacilli</taxon>
        <taxon>Bacillales</taxon>
        <taxon>Paenibacillaceae</taxon>
        <taxon>Paenibacillus</taxon>
    </lineage>
</organism>
<evidence type="ECO:0000313" key="7">
    <source>
        <dbReference type="EMBL" id="PYI55094.1"/>
    </source>
</evidence>
<name>A0A2V5KAI0_9BACL</name>
<keyword evidence="5" id="KW-0456">Lyase</keyword>
<dbReference type="Gene3D" id="1.50.10.100">
    <property type="entry name" value="Chondroitin AC/alginate lyase"/>
    <property type="match status" value="1"/>
</dbReference>
<dbReference type="Proteomes" id="UP000247476">
    <property type="component" value="Unassembled WGS sequence"/>
</dbReference>
<keyword evidence="3" id="KW-0574">Periplasm</keyword>
<evidence type="ECO:0000256" key="2">
    <source>
        <dbReference type="ARBA" id="ARBA00022729"/>
    </source>
</evidence>
<comment type="subcellular location">
    <subcellularLocation>
        <location evidence="1">Periplasm</location>
    </subcellularLocation>
</comment>
<gene>
    <name evidence="7" type="ORF">DLM86_11220</name>
</gene>